<gene>
    <name evidence="2" type="ORF">O181_024983</name>
</gene>
<organism evidence="2 3">
    <name type="scientific">Austropuccinia psidii MF-1</name>
    <dbReference type="NCBI Taxonomy" id="1389203"/>
    <lineage>
        <taxon>Eukaryota</taxon>
        <taxon>Fungi</taxon>
        <taxon>Dikarya</taxon>
        <taxon>Basidiomycota</taxon>
        <taxon>Pucciniomycotina</taxon>
        <taxon>Pucciniomycetes</taxon>
        <taxon>Pucciniales</taxon>
        <taxon>Sphaerophragmiaceae</taxon>
        <taxon>Austropuccinia</taxon>
    </lineage>
</organism>
<dbReference type="AlphaFoldDB" id="A0A9Q3CJW6"/>
<proteinExistence type="predicted"/>
<feature type="region of interest" description="Disordered" evidence="1">
    <location>
        <begin position="47"/>
        <end position="85"/>
    </location>
</feature>
<evidence type="ECO:0000256" key="1">
    <source>
        <dbReference type="SAM" id="MobiDB-lite"/>
    </source>
</evidence>
<dbReference type="EMBL" id="AVOT02008084">
    <property type="protein sequence ID" value="MBW0485268.1"/>
    <property type="molecule type" value="Genomic_DNA"/>
</dbReference>
<dbReference type="Proteomes" id="UP000765509">
    <property type="component" value="Unassembled WGS sequence"/>
</dbReference>
<protein>
    <submittedName>
        <fullName evidence="2">Uncharacterized protein</fullName>
    </submittedName>
</protein>
<sequence>MSFKYSHNVVFHKDVFPSHAFLKPVLPISPGFSSSIDIPTPCNVLPVEQSGVSPTPDNVVSSQGSTPVSSSPLSPGGNLNEPPASTAVWPGWEIFVQPLHQKAPQDVSSSISSNNIFMHN</sequence>
<reference evidence="2" key="1">
    <citation type="submission" date="2021-03" db="EMBL/GenBank/DDBJ databases">
        <title>Draft genome sequence of rust myrtle Austropuccinia psidii MF-1, a brazilian biotype.</title>
        <authorList>
            <person name="Quecine M.C."/>
            <person name="Pachon D.M.R."/>
            <person name="Bonatelli M.L."/>
            <person name="Correr F.H."/>
            <person name="Franceschini L.M."/>
            <person name="Leite T.F."/>
            <person name="Margarido G.R.A."/>
            <person name="Almeida C.A."/>
            <person name="Ferrarezi J.A."/>
            <person name="Labate C.A."/>
        </authorList>
    </citation>
    <scope>NUCLEOTIDE SEQUENCE</scope>
    <source>
        <strain evidence="2">MF-1</strain>
    </source>
</reference>
<name>A0A9Q3CJW6_9BASI</name>
<comment type="caution">
    <text evidence="2">The sequence shown here is derived from an EMBL/GenBank/DDBJ whole genome shotgun (WGS) entry which is preliminary data.</text>
</comment>
<evidence type="ECO:0000313" key="3">
    <source>
        <dbReference type="Proteomes" id="UP000765509"/>
    </source>
</evidence>
<evidence type="ECO:0000313" key="2">
    <source>
        <dbReference type="EMBL" id="MBW0485268.1"/>
    </source>
</evidence>
<accession>A0A9Q3CJW6</accession>
<feature type="compositionally biased region" description="Low complexity" evidence="1">
    <location>
        <begin position="59"/>
        <end position="77"/>
    </location>
</feature>
<keyword evidence="3" id="KW-1185">Reference proteome</keyword>